<evidence type="ECO:0000313" key="2">
    <source>
        <dbReference type="EMBL" id="KTB45924.1"/>
    </source>
</evidence>
<dbReference type="EMBL" id="LATX01000557">
    <property type="protein sequence ID" value="KTB45924.1"/>
    <property type="molecule type" value="Genomic_DNA"/>
</dbReference>
<organism evidence="2 3">
    <name type="scientific">Moniliophthora roreri</name>
    <name type="common">Frosty pod rot fungus</name>
    <name type="synonym">Monilia roreri</name>
    <dbReference type="NCBI Taxonomy" id="221103"/>
    <lineage>
        <taxon>Eukaryota</taxon>
        <taxon>Fungi</taxon>
        <taxon>Dikarya</taxon>
        <taxon>Basidiomycota</taxon>
        <taxon>Agaricomycotina</taxon>
        <taxon>Agaricomycetes</taxon>
        <taxon>Agaricomycetidae</taxon>
        <taxon>Agaricales</taxon>
        <taxon>Marasmiineae</taxon>
        <taxon>Marasmiaceae</taxon>
        <taxon>Moniliophthora</taxon>
    </lineage>
</organism>
<sequence>MSNTDLKIYRMAVCLYPDNTSLDYQGVIEILCSTSIRGRKQLAPWLKNPPNFAINPEYLSHNHEPVQPTLGPALVPTMTYHEAKGTQFDIILIPGGTQTDLKAMDQSIFEFVKRQGPGAKHILTVCTGSWVLSYTGLLNGKHATTNKAAYKMIVEDTKHLNITWVPQARWVVNDDKHIWTSSGVTAGMDLANSFLVYLSNEKFAEEVRGVIEFSANRGPNDDEFAAYYGLV</sequence>
<dbReference type="InterPro" id="IPR029062">
    <property type="entry name" value="Class_I_gatase-like"/>
</dbReference>
<dbReference type="SUPFAM" id="SSF52317">
    <property type="entry name" value="Class I glutamine amidotransferase-like"/>
    <property type="match status" value="1"/>
</dbReference>
<dbReference type="InterPro" id="IPR052158">
    <property type="entry name" value="INH-QAR"/>
</dbReference>
<dbReference type="GO" id="GO:0016740">
    <property type="term" value="F:transferase activity"/>
    <property type="evidence" value="ECO:0007669"/>
    <property type="project" value="UniProtKB-KW"/>
</dbReference>
<evidence type="ECO:0000313" key="3">
    <source>
        <dbReference type="Proteomes" id="UP000054988"/>
    </source>
</evidence>
<dbReference type="Gene3D" id="3.40.50.880">
    <property type="match status" value="1"/>
</dbReference>
<gene>
    <name evidence="2" type="ORF">WG66_1490</name>
</gene>
<dbReference type="PANTHER" id="PTHR43130">
    <property type="entry name" value="ARAC-FAMILY TRANSCRIPTIONAL REGULATOR"/>
    <property type="match status" value="1"/>
</dbReference>
<evidence type="ECO:0000259" key="1">
    <source>
        <dbReference type="Pfam" id="PF01965"/>
    </source>
</evidence>
<name>A0A0W0GBI2_MONRR</name>
<keyword evidence="2" id="KW-0315">Glutamine amidotransferase</keyword>
<feature type="domain" description="DJ-1/PfpI" evidence="1">
    <location>
        <begin position="56"/>
        <end position="195"/>
    </location>
</feature>
<comment type="caution">
    <text evidence="2">The sequence shown here is derived from an EMBL/GenBank/DDBJ whole genome shotgun (WGS) entry which is preliminary data.</text>
</comment>
<dbReference type="Proteomes" id="UP000054988">
    <property type="component" value="Unassembled WGS sequence"/>
</dbReference>
<accession>A0A0W0GBI2</accession>
<dbReference type="Pfam" id="PF01965">
    <property type="entry name" value="DJ-1_PfpI"/>
    <property type="match status" value="1"/>
</dbReference>
<protein>
    <submittedName>
        <fullName evidence="2">Putative class I glutamine amidotransferase-like protein</fullName>
    </submittedName>
</protein>
<proteinExistence type="predicted"/>
<dbReference type="eggNOG" id="ENOG502S3AM">
    <property type="taxonomic scope" value="Eukaryota"/>
</dbReference>
<dbReference type="InterPro" id="IPR002818">
    <property type="entry name" value="DJ-1/PfpI"/>
</dbReference>
<keyword evidence="2" id="KW-0808">Transferase</keyword>
<reference evidence="2 3" key="1">
    <citation type="submission" date="2015-12" db="EMBL/GenBank/DDBJ databases">
        <title>Draft genome sequence of Moniliophthora roreri, the causal agent of frosty pod rot of cacao.</title>
        <authorList>
            <person name="Aime M.C."/>
            <person name="Diaz-Valderrama J.R."/>
            <person name="Kijpornyongpan T."/>
            <person name="Phillips-Mora W."/>
        </authorList>
    </citation>
    <scope>NUCLEOTIDE SEQUENCE [LARGE SCALE GENOMIC DNA]</scope>
    <source>
        <strain evidence="2 3">MCA 2952</strain>
    </source>
</reference>
<dbReference type="CDD" id="cd03139">
    <property type="entry name" value="GATase1_PfpI_2"/>
    <property type="match status" value="1"/>
</dbReference>
<dbReference type="PANTHER" id="PTHR43130:SF15">
    <property type="entry name" value="THIJ_PFPI FAMILY PROTEIN (AFU_ORTHOLOGUE AFUA_5G14240)"/>
    <property type="match status" value="1"/>
</dbReference>
<dbReference type="AlphaFoldDB" id="A0A0W0GBI2"/>